<dbReference type="OrthoDB" id="10454208at2759"/>
<accession>A0A3P7LMB2</accession>
<sequence>MTFASLKDIFHEIAVSYQWNSNFDTIQGRKLWEHTRLSSVERSDFFHGIPHNFLAVREGKAHRTHGDLGLQARQRNAWQLSRGRG</sequence>
<protein>
    <submittedName>
        <fullName evidence="1">Uncharacterized protein</fullName>
    </submittedName>
</protein>
<dbReference type="AlphaFoldDB" id="A0A3P7LMB2"/>
<evidence type="ECO:0000313" key="1">
    <source>
        <dbReference type="EMBL" id="VDM80252.1"/>
    </source>
</evidence>
<proteinExistence type="predicted"/>
<evidence type="ECO:0000313" key="2">
    <source>
        <dbReference type="Proteomes" id="UP000270094"/>
    </source>
</evidence>
<keyword evidence="2" id="KW-1185">Reference proteome</keyword>
<name>A0A3P7LMB2_STRVU</name>
<reference evidence="1 2" key="1">
    <citation type="submission" date="2018-11" db="EMBL/GenBank/DDBJ databases">
        <authorList>
            <consortium name="Pathogen Informatics"/>
        </authorList>
    </citation>
    <scope>NUCLEOTIDE SEQUENCE [LARGE SCALE GENOMIC DNA]</scope>
</reference>
<gene>
    <name evidence="1" type="ORF">SVUK_LOCUS15250</name>
</gene>
<organism evidence="1 2">
    <name type="scientific">Strongylus vulgaris</name>
    <name type="common">Blood worm</name>
    <dbReference type="NCBI Taxonomy" id="40348"/>
    <lineage>
        <taxon>Eukaryota</taxon>
        <taxon>Metazoa</taxon>
        <taxon>Ecdysozoa</taxon>
        <taxon>Nematoda</taxon>
        <taxon>Chromadorea</taxon>
        <taxon>Rhabditida</taxon>
        <taxon>Rhabditina</taxon>
        <taxon>Rhabditomorpha</taxon>
        <taxon>Strongyloidea</taxon>
        <taxon>Strongylidae</taxon>
        <taxon>Strongylus</taxon>
    </lineage>
</organism>
<dbReference type="Proteomes" id="UP000270094">
    <property type="component" value="Unassembled WGS sequence"/>
</dbReference>
<dbReference type="EMBL" id="UYYB01107908">
    <property type="protein sequence ID" value="VDM80252.1"/>
    <property type="molecule type" value="Genomic_DNA"/>
</dbReference>